<comment type="subcellular location">
    <subcellularLocation>
        <location evidence="2">Cytoplasm</location>
    </subcellularLocation>
    <subcellularLocation>
        <location evidence="1">Nucleus</location>
    </subcellularLocation>
</comment>
<dbReference type="PANTHER" id="PTHR35678:SF1">
    <property type="entry name" value="PROTEIN STPG4"/>
    <property type="match status" value="1"/>
</dbReference>
<keyword evidence="7" id="KW-1185">Reference proteome</keyword>
<reference evidence="6 7" key="1">
    <citation type="submission" date="2024-02" db="EMBL/GenBank/DDBJ databases">
        <authorList>
            <person name="Daric V."/>
            <person name="Darras S."/>
        </authorList>
    </citation>
    <scope>NUCLEOTIDE SEQUENCE [LARGE SCALE GENOMIC DNA]</scope>
</reference>
<evidence type="ECO:0000256" key="2">
    <source>
        <dbReference type="ARBA" id="ARBA00004496"/>
    </source>
</evidence>
<keyword evidence="4" id="KW-0539">Nucleus</keyword>
<evidence type="ECO:0000256" key="5">
    <source>
        <dbReference type="SAM" id="MobiDB-lite"/>
    </source>
</evidence>
<dbReference type="InterPro" id="IPR010736">
    <property type="entry name" value="SHIPPO-rpt"/>
</dbReference>
<sequence length="270" mass="30867">MANVDLKAIPEFTLTRSTPARRKPSHAFFRIPASRSSITLREIRTIPRRGRNTPGDIFEPPVSNREWWRGTLKETPVPGTYEQRDFLQEKELNRIKTTYNFKGEGRKRKPGVVINGEILLPGAYEHGDFLQDLEKLPLSYQFRNSGRKKTLPGVKDRDCNVSPCEYETARPLLKKTPIWHGSFKSQSSRFPTKYFNPKEGPPPGSYNPRSMEKSAVISSSFKSRIPRFPTSQTKVPGPATYASTSQTPQTQTLMKMGRMHGLFFRNSFEI</sequence>
<dbReference type="Proteomes" id="UP001642483">
    <property type="component" value="Unassembled WGS sequence"/>
</dbReference>
<evidence type="ECO:0000313" key="7">
    <source>
        <dbReference type="Proteomes" id="UP001642483"/>
    </source>
</evidence>
<proteinExistence type="predicted"/>
<feature type="region of interest" description="Disordered" evidence="5">
    <location>
        <begin position="226"/>
        <end position="248"/>
    </location>
</feature>
<dbReference type="EMBL" id="CAWYQH010000046">
    <property type="protein sequence ID" value="CAK8678197.1"/>
    <property type="molecule type" value="Genomic_DNA"/>
</dbReference>
<keyword evidence="3" id="KW-0963">Cytoplasm</keyword>
<name>A0ABP0FIN2_CLALP</name>
<evidence type="ECO:0000256" key="3">
    <source>
        <dbReference type="ARBA" id="ARBA00022490"/>
    </source>
</evidence>
<gene>
    <name evidence="6" type="ORF">CVLEPA_LOCUS8141</name>
</gene>
<organism evidence="6 7">
    <name type="scientific">Clavelina lepadiformis</name>
    <name type="common">Light-bulb sea squirt</name>
    <name type="synonym">Ascidia lepadiformis</name>
    <dbReference type="NCBI Taxonomy" id="159417"/>
    <lineage>
        <taxon>Eukaryota</taxon>
        <taxon>Metazoa</taxon>
        <taxon>Chordata</taxon>
        <taxon>Tunicata</taxon>
        <taxon>Ascidiacea</taxon>
        <taxon>Aplousobranchia</taxon>
        <taxon>Clavelinidae</taxon>
        <taxon>Clavelina</taxon>
    </lineage>
</organism>
<dbReference type="PANTHER" id="PTHR35678">
    <property type="entry name" value="PROTEIN STPG4"/>
    <property type="match status" value="1"/>
</dbReference>
<protein>
    <submittedName>
        <fullName evidence="6">Uncharacterized protein</fullName>
    </submittedName>
</protein>
<evidence type="ECO:0000256" key="1">
    <source>
        <dbReference type="ARBA" id="ARBA00004123"/>
    </source>
</evidence>
<evidence type="ECO:0000313" key="6">
    <source>
        <dbReference type="EMBL" id="CAK8678197.1"/>
    </source>
</evidence>
<evidence type="ECO:0000256" key="4">
    <source>
        <dbReference type="ARBA" id="ARBA00023242"/>
    </source>
</evidence>
<accession>A0ABP0FIN2</accession>
<feature type="region of interest" description="Disordered" evidence="5">
    <location>
        <begin position="190"/>
        <end position="211"/>
    </location>
</feature>
<comment type="caution">
    <text evidence="6">The sequence shown here is derived from an EMBL/GenBank/DDBJ whole genome shotgun (WGS) entry which is preliminary data.</text>
</comment>
<dbReference type="Pfam" id="PF07004">
    <property type="entry name" value="SHIPPO-rpt"/>
    <property type="match status" value="1"/>
</dbReference>